<proteinExistence type="inferred from homology"/>
<gene>
    <name evidence="3" type="ORF">BE21_01630</name>
</gene>
<dbReference type="PANTHER" id="PTHR43477">
    <property type="entry name" value="DIHYDROANTICAPSIN 7-DEHYDROGENASE"/>
    <property type="match status" value="1"/>
</dbReference>
<sequence length="99" mass="10690">MGAGFGPDIAYLASLLDLSFGKALSLELAPIRVNVLMSGVVDTAIHAGRREQMKAWAEKDLLVRRFGQPEDIAHASEFLMTNPYMTGHTLTVDGGFVAI</sequence>
<dbReference type="GO" id="GO:0016491">
    <property type="term" value="F:oxidoreductase activity"/>
    <property type="evidence" value="ECO:0007669"/>
    <property type="project" value="UniProtKB-KW"/>
</dbReference>
<name>A0A150TXM9_SORCE</name>
<keyword evidence="2" id="KW-0560">Oxidoreductase</keyword>
<protein>
    <recommendedName>
        <fullName evidence="5">Short-chain dehydrogenase</fullName>
    </recommendedName>
</protein>
<dbReference type="PRINTS" id="PR00081">
    <property type="entry name" value="GDHRDH"/>
</dbReference>
<evidence type="ECO:0000313" key="3">
    <source>
        <dbReference type="EMBL" id="KYG09337.1"/>
    </source>
</evidence>
<dbReference type="AlphaFoldDB" id="A0A150TXM9"/>
<comment type="similarity">
    <text evidence="1">Belongs to the short-chain dehydrogenases/reductases (SDR) family.</text>
</comment>
<dbReference type="PANTHER" id="PTHR43477:SF1">
    <property type="entry name" value="DIHYDROANTICAPSIN 7-DEHYDROGENASE"/>
    <property type="match status" value="1"/>
</dbReference>
<evidence type="ECO:0000256" key="1">
    <source>
        <dbReference type="ARBA" id="ARBA00006484"/>
    </source>
</evidence>
<comment type="caution">
    <text evidence="3">The sequence shown here is derived from an EMBL/GenBank/DDBJ whole genome shotgun (WGS) entry which is preliminary data.</text>
</comment>
<organism evidence="3 4">
    <name type="scientific">Sorangium cellulosum</name>
    <name type="common">Polyangium cellulosum</name>
    <dbReference type="NCBI Taxonomy" id="56"/>
    <lineage>
        <taxon>Bacteria</taxon>
        <taxon>Pseudomonadati</taxon>
        <taxon>Myxococcota</taxon>
        <taxon>Polyangia</taxon>
        <taxon>Polyangiales</taxon>
        <taxon>Polyangiaceae</taxon>
        <taxon>Sorangium</taxon>
    </lineage>
</organism>
<dbReference type="Pfam" id="PF13561">
    <property type="entry name" value="adh_short_C2"/>
    <property type="match status" value="1"/>
</dbReference>
<evidence type="ECO:0000256" key="2">
    <source>
        <dbReference type="ARBA" id="ARBA00023002"/>
    </source>
</evidence>
<dbReference type="InterPro" id="IPR036291">
    <property type="entry name" value="NAD(P)-bd_dom_sf"/>
</dbReference>
<dbReference type="Gene3D" id="3.40.50.720">
    <property type="entry name" value="NAD(P)-binding Rossmann-like Domain"/>
    <property type="match status" value="1"/>
</dbReference>
<dbReference type="InterPro" id="IPR002347">
    <property type="entry name" value="SDR_fam"/>
</dbReference>
<accession>A0A150TXM9</accession>
<dbReference type="EMBL" id="JEME01000706">
    <property type="protein sequence ID" value="KYG09337.1"/>
    <property type="molecule type" value="Genomic_DNA"/>
</dbReference>
<dbReference type="InterPro" id="IPR051122">
    <property type="entry name" value="SDR_DHRS6-like"/>
</dbReference>
<evidence type="ECO:0000313" key="4">
    <source>
        <dbReference type="Proteomes" id="UP000075502"/>
    </source>
</evidence>
<dbReference type="SUPFAM" id="SSF51735">
    <property type="entry name" value="NAD(P)-binding Rossmann-fold domains"/>
    <property type="match status" value="1"/>
</dbReference>
<reference evidence="3 4" key="1">
    <citation type="submission" date="2014-02" db="EMBL/GenBank/DDBJ databases">
        <title>The small core and large imbalanced accessory genome model reveals a collaborative survival strategy of Sorangium cellulosum strains in nature.</title>
        <authorList>
            <person name="Han K."/>
            <person name="Peng R."/>
            <person name="Blom J."/>
            <person name="Li Y.-Z."/>
        </authorList>
    </citation>
    <scope>NUCLEOTIDE SEQUENCE [LARGE SCALE GENOMIC DNA]</scope>
    <source>
        <strain evidence="3 4">So0007-03</strain>
    </source>
</reference>
<evidence type="ECO:0008006" key="5">
    <source>
        <dbReference type="Google" id="ProtNLM"/>
    </source>
</evidence>
<dbReference type="Proteomes" id="UP000075502">
    <property type="component" value="Unassembled WGS sequence"/>
</dbReference>